<evidence type="ECO:0000313" key="1">
    <source>
        <dbReference type="EMBL" id="KAK5081314.1"/>
    </source>
</evidence>
<protein>
    <submittedName>
        <fullName evidence="1">Uncharacterized protein</fullName>
    </submittedName>
</protein>
<dbReference type="AlphaFoldDB" id="A0AAN7SV13"/>
<sequence>MDEPLTLLTLAREIRFMIYENLINCTDVIGIYSQYDVAKEVDEQTIALLHVCRLMRIEVQEFFYKHQAFSFRSPIAMNKFLDKIGPYHASILSDVQIGPNMSRRRPDKFAVEFVDVSHARLRADEKVLAILCASEKLAKGKIYLMDSGSAYYTELCFVPKDVTYPSKVDTLIRQEVIAQPSEPPVLHDVYKTTTWMEIPTPDQATLKKFSDGKASLELLVTKSIGPATAENRASTT</sequence>
<organism evidence="1 2">
    <name type="scientific">Lithohypha guttulata</name>
    <dbReference type="NCBI Taxonomy" id="1690604"/>
    <lineage>
        <taxon>Eukaryota</taxon>
        <taxon>Fungi</taxon>
        <taxon>Dikarya</taxon>
        <taxon>Ascomycota</taxon>
        <taxon>Pezizomycotina</taxon>
        <taxon>Eurotiomycetes</taxon>
        <taxon>Chaetothyriomycetidae</taxon>
        <taxon>Chaetothyriales</taxon>
        <taxon>Trichomeriaceae</taxon>
        <taxon>Lithohypha</taxon>
    </lineage>
</organism>
<evidence type="ECO:0000313" key="2">
    <source>
        <dbReference type="Proteomes" id="UP001309876"/>
    </source>
</evidence>
<keyword evidence="2" id="KW-1185">Reference proteome</keyword>
<accession>A0AAN7SV13</accession>
<proteinExistence type="predicted"/>
<dbReference type="Proteomes" id="UP001309876">
    <property type="component" value="Unassembled WGS sequence"/>
</dbReference>
<dbReference type="EMBL" id="JAVRRJ010000010">
    <property type="protein sequence ID" value="KAK5081314.1"/>
    <property type="molecule type" value="Genomic_DNA"/>
</dbReference>
<reference evidence="1 2" key="1">
    <citation type="submission" date="2023-08" db="EMBL/GenBank/DDBJ databases">
        <title>Black Yeasts Isolated from many extreme environments.</title>
        <authorList>
            <person name="Coleine C."/>
            <person name="Stajich J.E."/>
            <person name="Selbmann L."/>
        </authorList>
    </citation>
    <scope>NUCLEOTIDE SEQUENCE [LARGE SCALE GENOMIC DNA]</scope>
    <source>
        <strain evidence="1 2">CCFEE 5910</strain>
    </source>
</reference>
<gene>
    <name evidence="1" type="ORF">LTR05_008108</name>
</gene>
<comment type="caution">
    <text evidence="1">The sequence shown here is derived from an EMBL/GenBank/DDBJ whole genome shotgun (WGS) entry which is preliminary data.</text>
</comment>
<name>A0AAN7SV13_9EURO</name>